<evidence type="ECO:0000256" key="3">
    <source>
        <dbReference type="ARBA" id="ARBA00022806"/>
    </source>
</evidence>
<protein>
    <recommendedName>
        <fullName evidence="7">DNA 3'-5' helicase</fullName>
        <ecNumber evidence="7">5.6.2.4</ecNumber>
    </recommendedName>
</protein>
<reference evidence="12" key="1">
    <citation type="journal article" date="2023" name="PhytoFront">
        <title>Draft Genome Resources of Seven Strains of Tilletia horrida, Causal Agent of Kernel Smut of Rice.</title>
        <authorList>
            <person name="Khanal S."/>
            <person name="Antony Babu S."/>
            <person name="Zhou X.G."/>
        </authorList>
    </citation>
    <scope>NUCLEOTIDE SEQUENCE</scope>
    <source>
        <strain evidence="12">TX3</strain>
    </source>
</reference>
<feature type="compositionally biased region" description="Polar residues" evidence="10">
    <location>
        <begin position="1"/>
        <end position="30"/>
    </location>
</feature>
<evidence type="ECO:0000256" key="5">
    <source>
        <dbReference type="ARBA" id="ARBA00023235"/>
    </source>
</evidence>
<feature type="compositionally biased region" description="Low complexity" evidence="10">
    <location>
        <begin position="36"/>
        <end position="64"/>
    </location>
</feature>
<evidence type="ECO:0000256" key="7">
    <source>
        <dbReference type="ARBA" id="ARBA00034808"/>
    </source>
</evidence>
<feature type="domain" description="UvrD-like helicase ATP-binding" evidence="11">
    <location>
        <begin position="355"/>
        <end position="633"/>
    </location>
</feature>
<feature type="compositionally biased region" description="Low complexity" evidence="10">
    <location>
        <begin position="164"/>
        <end position="177"/>
    </location>
</feature>
<dbReference type="EMBL" id="JAPDMQ010000021">
    <property type="protein sequence ID" value="KAK0539981.1"/>
    <property type="molecule type" value="Genomic_DNA"/>
</dbReference>
<gene>
    <name evidence="12" type="ORF">OC842_000725</name>
</gene>
<keyword evidence="2 9" id="KW-0378">Hydrolase</keyword>
<dbReference type="AlphaFoldDB" id="A0AAN6GGE5"/>
<dbReference type="PROSITE" id="PS51198">
    <property type="entry name" value="UVRD_HELICASE_ATP_BIND"/>
    <property type="match status" value="1"/>
</dbReference>
<keyword evidence="13" id="KW-1185">Reference proteome</keyword>
<dbReference type="EC" id="5.6.2.4" evidence="7"/>
<dbReference type="SUPFAM" id="SSF52540">
    <property type="entry name" value="P-loop containing nucleoside triphosphate hydrolases"/>
    <property type="match status" value="1"/>
</dbReference>
<dbReference type="InterPro" id="IPR014016">
    <property type="entry name" value="UvrD-like_ATP-bd"/>
</dbReference>
<dbReference type="InterPro" id="IPR027417">
    <property type="entry name" value="P-loop_NTPase"/>
</dbReference>
<dbReference type="InterPro" id="IPR014017">
    <property type="entry name" value="DNA_helicase_UvrD-like_C"/>
</dbReference>
<evidence type="ECO:0000256" key="4">
    <source>
        <dbReference type="ARBA" id="ARBA00022840"/>
    </source>
</evidence>
<evidence type="ECO:0000313" key="13">
    <source>
        <dbReference type="Proteomes" id="UP001176521"/>
    </source>
</evidence>
<dbReference type="PANTHER" id="PTHR11070">
    <property type="entry name" value="UVRD / RECB / PCRA DNA HELICASE FAMILY MEMBER"/>
    <property type="match status" value="1"/>
</dbReference>
<dbReference type="Gene3D" id="3.40.50.300">
    <property type="entry name" value="P-loop containing nucleotide triphosphate hydrolases"/>
    <property type="match status" value="2"/>
</dbReference>
<dbReference type="GO" id="GO:0003677">
    <property type="term" value="F:DNA binding"/>
    <property type="evidence" value="ECO:0007669"/>
    <property type="project" value="InterPro"/>
</dbReference>
<proteinExistence type="predicted"/>
<comment type="catalytic activity">
    <reaction evidence="8">
        <text>ATP + H2O = ADP + phosphate + H(+)</text>
        <dbReference type="Rhea" id="RHEA:13065"/>
        <dbReference type="ChEBI" id="CHEBI:15377"/>
        <dbReference type="ChEBI" id="CHEBI:15378"/>
        <dbReference type="ChEBI" id="CHEBI:30616"/>
        <dbReference type="ChEBI" id="CHEBI:43474"/>
        <dbReference type="ChEBI" id="CHEBI:456216"/>
        <dbReference type="EC" id="5.6.2.4"/>
    </reaction>
</comment>
<sequence>MLPNSNKRNFSRASTNVGSSSYPIATTQASGRLAEASTSAASSQSSDSSQASTSAAGSQRFSSRTFKRTRTEPAIPSAPPPPPKINMIRTVPNEVMFKIVDKLSLQDTMAFAKALPHKVRPILEQEDWAYWRKQLVGLQDAERDYDQLINDKIKEQQRKQARGNNSNNNNNNVSAALPAPPSQEATQSGFELASQVSALYERRPQSKEEKALCDRYKEALVALNLTRVPSTLDELLLALESCTSGTGQGVISSIPQAYVRDFGRSLILGSSHSAKFSNAPFCAFDHLDHPKAAELLSCVSVFLMVLRISSLASEQRQGSTTRTARWLEADCLNALDNFFRPRILIPPPGSTSKLTSEQQAFVDTDIYQGQVIKIQAFAGTGKTTSLIEYARMRPDRGMLYLAFNRAASDDAAHKFPLNVECRTFHSFAYPYKPPNSKVGTIRASDIVDKHLGERLPKGKKKGVAQTVRNLNIAPTAVASYISTTLDNFMSSADQELTIDHIPWRLSKNTTLDQSEVLDCAKLLWKFILAGRDDKGNMVLCPHDAYVKMLHLRGPMNPDPLVSSDILMIDEAQDMSLCQIEILKRTFPQWGGTICVGDTHQRIYGFRGASSKLFDDSFIPPTRSFRLTQSFRFGQKVAETATTLVRLKALPSWETNRTKPLLSGLKSVKDEVYWANNNTLSQLLANLETLVPPQLVWPPAAGPPQPAAEPEVVDDSEYFSEFDTMSFIGDELLGDEPAEPSTQSTSTGTADAGTAESDDEDDEALGDATADAAPEEPVPLSSSTFQPIKHTRIYRTNARLFRDAMALSVQSQKAGRKIKVFLKTNASMKKDSLLQLLRDAYDLFHGRPVRRSYVLREFRTFDELLQRVEAEEGSAATNSSISLVASLKDDLRQPNWLQTVESLREQFVDDEESALIVMTTVHQAKGLEWDRVMLGDDFRPSLMTNTTRQTEFNNDYYLDEINHMYVAATRARKELYLSSTFVEWLSVIHGYSRLEVDDTRNDTACPKCNKRDQLFLRRKVRITRKDPLFRDRSTTRSHGGQAGSSTSTPASTVTYLASQHCSECIMTELSARDRPFKPLAADDFIDSVSAIRSVQVKMRVEAEAAAAVAVAEERALRPSGSSPAAAIESDEGLTADESEDGALAAGAQPEQDGAAGLSDIPLLKLTSQAREEKISNRTLVEKNALNADLSACSGVAPLLAII</sequence>
<dbReference type="GO" id="GO:0000724">
    <property type="term" value="P:double-strand break repair via homologous recombination"/>
    <property type="evidence" value="ECO:0007669"/>
    <property type="project" value="TreeGrafter"/>
</dbReference>
<feature type="compositionally biased region" description="Acidic residues" evidence="10">
    <location>
        <begin position="1127"/>
        <end position="1136"/>
    </location>
</feature>
<comment type="caution">
    <text evidence="12">The sequence shown here is derived from an EMBL/GenBank/DDBJ whole genome shotgun (WGS) entry which is preliminary data.</text>
</comment>
<comment type="catalytic activity">
    <reaction evidence="6">
        <text>Couples ATP hydrolysis with the unwinding of duplex DNA by translocating in the 3'-5' direction.</text>
        <dbReference type="EC" id="5.6.2.4"/>
    </reaction>
</comment>
<feature type="compositionally biased region" description="Acidic residues" evidence="10">
    <location>
        <begin position="755"/>
        <end position="764"/>
    </location>
</feature>
<evidence type="ECO:0000256" key="8">
    <source>
        <dbReference type="ARBA" id="ARBA00048988"/>
    </source>
</evidence>
<dbReference type="Pfam" id="PF00580">
    <property type="entry name" value="UvrD-helicase"/>
    <property type="match status" value="1"/>
</dbReference>
<dbReference type="GO" id="GO:0031297">
    <property type="term" value="P:replication fork processing"/>
    <property type="evidence" value="ECO:0007669"/>
    <property type="project" value="TreeGrafter"/>
</dbReference>
<keyword evidence="4 9" id="KW-0067">ATP-binding</keyword>
<keyword evidence="1 9" id="KW-0547">Nucleotide-binding</keyword>
<feature type="region of interest" description="Disordered" evidence="10">
    <location>
        <begin position="1"/>
        <end position="85"/>
    </location>
</feature>
<dbReference type="Proteomes" id="UP001176521">
    <property type="component" value="Unassembled WGS sequence"/>
</dbReference>
<evidence type="ECO:0000256" key="2">
    <source>
        <dbReference type="ARBA" id="ARBA00022801"/>
    </source>
</evidence>
<dbReference type="PANTHER" id="PTHR11070:SF30">
    <property type="entry name" value="F-BOX DNA HELICASE 1"/>
    <property type="match status" value="1"/>
</dbReference>
<evidence type="ECO:0000256" key="9">
    <source>
        <dbReference type="PROSITE-ProRule" id="PRU00560"/>
    </source>
</evidence>
<evidence type="ECO:0000256" key="10">
    <source>
        <dbReference type="SAM" id="MobiDB-lite"/>
    </source>
</evidence>
<evidence type="ECO:0000259" key="11">
    <source>
        <dbReference type="PROSITE" id="PS51198"/>
    </source>
</evidence>
<name>A0AAN6GGE5_9BASI</name>
<dbReference type="Pfam" id="PF13361">
    <property type="entry name" value="UvrD_C"/>
    <property type="match status" value="1"/>
</dbReference>
<dbReference type="InterPro" id="IPR000212">
    <property type="entry name" value="DNA_helicase_UvrD/REP"/>
</dbReference>
<dbReference type="GO" id="GO:0005634">
    <property type="term" value="C:nucleus"/>
    <property type="evidence" value="ECO:0007669"/>
    <property type="project" value="TreeGrafter"/>
</dbReference>
<feature type="region of interest" description="Disordered" evidence="10">
    <location>
        <begin position="1117"/>
        <end position="1136"/>
    </location>
</feature>
<dbReference type="GO" id="GO:0043138">
    <property type="term" value="F:3'-5' DNA helicase activity"/>
    <property type="evidence" value="ECO:0007669"/>
    <property type="project" value="UniProtKB-EC"/>
</dbReference>
<evidence type="ECO:0000256" key="1">
    <source>
        <dbReference type="ARBA" id="ARBA00022741"/>
    </source>
</evidence>
<dbReference type="GO" id="GO:0005524">
    <property type="term" value="F:ATP binding"/>
    <property type="evidence" value="ECO:0007669"/>
    <property type="project" value="UniProtKB-UniRule"/>
</dbReference>
<accession>A0AAN6GGE5</accession>
<evidence type="ECO:0000256" key="6">
    <source>
        <dbReference type="ARBA" id="ARBA00034617"/>
    </source>
</evidence>
<organism evidence="12 13">
    <name type="scientific">Tilletia horrida</name>
    <dbReference type="NCBI Taxonomy" id="155126"/>
    <lineage>
        <taxon>Eukaryota</taxon>
        <taxon>Fungi</taxon>
        <taxon>Dikarya</taxon>
        <taxon>Basidiomycota</taxon>
        <taxon>Ustilaginomycotina</taxon>
        <taxon>Exobasidiomycetes</taxon>
        <taxon>Tilletiales</taxon>
        <taxon>Tilletiaceae</taxon>
        <taxon>Tilletia</taxon>
    </lineage>
</organism>
<evidence type="ECO:0000313" key="12">
    <source>
        <dbReference type="EMBL" id="KAK0539981.1"/>
    </source>
</evidence>
<feature type="compositionally biased region" description="Low complexity" evidence="10">
    <location>
        <begin position="743"/>
        <end position="754"/>
    </location>
</feature>
<feature type="binding site" evidence="9">
    <location>
        <begin position="376"/>
        <end position="383"/>
    </location>
    <ligand>
        <name>ATP</name>
        <dbReference type="ChEBI" id="CHEBI:30616"/>
    </ligand>
</feature>
<feature type="region of interest" description="Disordered" evidence="10">
    <location>
        <begin position="1026"/>
        <end position="1050"/>
    </location>
</feature>
<feature type="region of interest" description="Disordered" evidence="10">
    <location>
        <begin position="730"/>
        <end position="784"/>
    </location>
</feature>
<keyword evidence="3 9" id="KW-0347">Helicase</keyword>
<dbReference type="GO" id="GO:0016787">
    <property type="term" value="F:hydrolase activity"/>
    <property type="evidence" value="ECO:0007669"/>
    <property type="project" value="UniProtKB-UniRule"/>
</dbReference>
<feature type="region of interest" description="Disordered" evidence="10">
    <location>
        <begin position="156"/>
        <end position="188"/>
    </location>
</feature>
<keyword evidence="5" id="KW-0413">Isomerase</keyword>